<dbReference type="InterPro" id="IPR036426">
    <property type="entry name" value="Bulb-type_lectin_dom_sf"/>
</dbReference>
<dbReference type="Pfam" id="PF00954">
    <property type="entry name" value="S_locus_glycop"/>
    <property type="match status" value="1"/>
</dbReference>
<dbReference type="GO" id="GO:0016301">
    <property type="term" value="F:kinase activity"/>
    <property type="evidence" value="ECO:0007669"/>
    <property type="project" value="UniProtKB-KW"/>
</dbReference>
<keyword evidence="7" id="KW-0418">Kinase</keyword>
<dbReference type="PANTHER" id="PTHR47976:SF7">
    <property type="entry name" value="RECEPTOR-LIKE SERINE_THREONINE-PROTEIN KINASE"/>
    <property type="match status" value="1"/>
</dbReference>
<evidence type="ECO:0000259" key="6">
    <source>
        <dbReference type="PROSITE" id="PS50948"/>
    </source>
</evidence>
<dbReference type="InterPro" id="IPR001480">
    <property type="entry name" value="Bulb-type_lectin_dom"/>
</dbReference>
<keyword evidence="1 4" id="KW-0732">Signal</keyword>
<evidence type="ECO:0000259" key="5">
    <source>
        <dbReference type="PROSITE" id="PS50927"/>
    </source>
</evidence>
<dbReference type="EMBL" id="GGEC01015556">
    <property type="protein sequence ID" value="MBW96039.1"/>
    <property type="molecule type" value="Transcribed_RNA"/>
</dbReference>
<dbReference type="SMART" id="SM00108">
    <property type="entry name" value="B_lectin"/>
    <property type="match status" value="2"/>
</dbReference>
<proteinExistence type="predicted"/>
<dbReference type="SUPFAM" id="SSF51110">
    <property type="entry name" value="alpha-D-mannose-specific plant lectins"/>
    <property type="match status" value="2"/>
</dbReference>
<keyword evidence="7" id="KW-0808">Transferase</keyword>
<name>A0A2P2JRF0_RHIMU</name>
<evidence type="ECO:0000256" key="3">
    <source>
        <dbReference type="ARBA" id="ARBA00023180"/>
    </source>
</evidence>
<reference evidence="7" key="1">
    <citation type="submission" date="2018-02" db="EMBL/GenBank/DDBJ databases">
        <title>Rhizophora mucronata_Transcriptome.</title>
        <authorList>
            <person name="Meera S.P."/>
            <person name="Sreeshan A."/>
            <person name="Augustine A."/>
        </authorList>
    </citation>
    <scope>NUCLEOTIDE SEQUENCE</scope>
    <source>
        <tissue evidence="7">Leaf</tissue>
    </source>
</reference>
<dbReference type="PANTHER" id="PTHR47976">
    <property type="entry name" value="G-TYPE LECTIN S-RECEPTOR-LIKE SERINE/THREONINE-PROTEIN KINASE SD2-5"/>
    <property type="match status" value="1"/>
</dbReference>
<dbReference type="Gene3D" id="2.90.10.10">
    <property type="entry name" value="Bulb-type lectin domain"/>
    <property type="match status" value="2"/>
</dbReference>
<evidence type="ECO:0000256" key="2">
    <source>
        <dbReference type="ARBA" id="ARBA00023157"/>
    </source>
</evidence>
<dbReference type="PROSITE" id="PS50927">
    <property type="entry name" value="BULB_LECTIN"/>
    <property type="match status" value="2"/>
</dbReference>
<accession>A0A2P2JRF0</accession>
<dbReference type="InterPro" id="IPR003609">
    <property type="entry name" value="Pan_app"/>
</dbReference>
<dbReference type="InterPro" id="IPR051343">
    <property type="entry name" value="G-type_lectin_kinases/EP1-like"/>
</dbReference>
<feature type="domain" description="Apple" evidence="6">
    <location>
        <begin position="330"/>
        <end position="411"/>
    </location>
</feature>
<sequence length="425" mass="46023">MASLIIFSLVLCSFSIAADAQQRQFNISLGSSLKPNTKNSSWVSPSGLYAFGFYPQGNGYAVGVFLAGIPQKTVVWTARRDDPPVSSDVTLLFSSDSGLVLRSAQGQNTNIVPASQSASSASVSDSGNFVIYDSNQQIIWQSFDHPNDTLLPGQRLQAGTELFSSVSETDKSKGIFRIKMQNDGNLVQYPVETPDTGEYAYWASGTDGSGENVTLNLDPNGHLYLLNAKGVNIKDLEQGGNLTNETIYSAKIDADGIFRLYSYNLTENGNWSIAWSSTKDKCSPKGLCGLNGYCTLNDLEPQCECIPGFSPVHQGNRSSGCERNFVAESCKEENVSTKYSIQELANTVWLENSYSTLSSASKGDCEKACLEDCNCEAVFYEDGQCKKQSLPLKYGRTDPGNSNSALIKVGMLKSVSDPGLDRIVP</sequence>
<evidence type="ECO:0000313" key="7">
    <source>
        <dbReference type="EMBL" id="MBW96039.1"/>
    </source>
</evidence>
<protein>
    <submittedName>
        <fullName evidence="7">Serine/threonine-protein kinase</fullName>
    </submittedName>
</protein>
<feature type="domain" description="Bulb-type lectin" evidence="5">
    <location>
        <begin position="27"/>
        <end position="144"/>
    </location>
</feature>
<dbReference type="GO" id="GO:0048544">
    <property type="term" value="P:recognition of pollen"/>
    <property type="evidence" value="ECO:0007669"/>
    <property type="project" value="InterPro"/>
</dbReference>
<organism evidence="7">
    <name type="scientific">Rhizophora mucronata</name>
    <name type="common">Asiatic mangrove</name>
    <dbReference type="NCBI Taxonomy" id="61149"/>
    <lineage>
        <taxon>Eukaryota</taxon>
        <taxon>Viridiplantae</taxon>
        <taxon>Streptophyta</taxon>
        <taxon>Embryophyta</taxon>
        <taxon>Tracheophyta</taxon>
        <taxon>Spermatophyta</taxon>
        <taxon>Magnoliopsida</taxon>
        <taxon>eudicotyledons</taxon>
        <taxon>Gunneridae</taxon>
        <taxon>Pentapetalae</taxon>
        <taxon>rosids</taxon>
        <taxon>fabids</taxon>
        <taxon>Malpighiales</taxon>
        <taxon>Rhizophoraceae</taxon>
        <taxon>Rhizophora</taxon>
    </lineage>
</organism>
<feature type="domain" description="Bulb-type lectin" evidence="5">
    <location>
        <begin position="147"/>
        <end position="286"/>
    </location>
</feature>
<keyword evidence="2" id="KW-1015">Disulfide bond</keyword>
<dbReference type="PROSITE" id="PS50948">
    <property type="entry name" value="PAN"/>
    <property type="match status" value="1"/>
</dbReference>
<dbReference type="AlphaFoldDB" id="A0A2P2JRF0"/>
<evidence type="ECO:0000256" key="4">
    <source>
        <dbReference type="SAM" id="SignalP"/>
    </source>
</evidence>
<dbReference type="Pfam" id="PF01453">
    <property type="entry name" value="B_lectin"/>
    <property type="match status" value="1"/>
</dbReference>
<feature type="signal peptide" evidence="4">
    <location>
        <begin position="1"/>
        <end position="20"/>
    </location>
</feature>
<keyword evidence="3" id="KW-0325">Glycoprotein</keyword>
<dbReference type="FunFam" id="2.90.10.10:FF:000013">
    <property type="entry name" value="G-type lectin S-receptor-like serine/threonine-protein kinase LECRK1"/>
    <property type="match status" value="1"/>
</dbReference>
<dbReference type="InterPro" id="IPR000858">
    <property type="entry name" value="S_locus_glycoprot_dom"/>
</dbReference>
<dbReference type="FunFam" id="2.90.10.10:FF:000026">
    <property type="entry name" value="Serine/threonine-protein kinase"/>
    <property type="match status" value="1"/>
</dbReference>
<feature type="chain" id="PRO_5015139681" evidence="4">
    <location>
        <begin position="21"/>
        <end position="425"/>
    </location>
</feature>
<evidence type="ECO:0000256" key="1">
    <source>
        <dbReference type="ARBA" id="ARBA00022729"/>
    </source>
</evidence>